<reference evidence="3" key="1">
    <citation type="submission" date="2016-11" db="UniProtKB">
        <authorList>
            <consortium name="WormBaseParasite"/>
        </authorList>
    </citation>
    <scope>IDENTIFICATION</scope>
</reference>
<evidence type="ECO:0000256" key="1">
    <source>
        <dbReference type="SAM" id="MobiDB-lite"/>
    </source>
</evidence>
<accession>A0A1I7YZH9</accession>
<evidence type="ECO:0000313" key="2">
    <source>
        <dbReference type="Proteomes" id="UP000095287"/>
    </source>
</evidence>
<protein>
    <submittedName>
        <fullName evidence="3">Secreted protein</fullName>
    </submittedName>
</protein>
<feature type="region of interest" description="Disordered" evidence="1">
    <location>
        <begin position="32"/>
        <end position="60"/>
    </location>
</feature>
<organism evidence="2 3">
    <name type="scientific">Steinernema glaseri</name>
    <dbReference type="NCBI Taxonomy" id="37863"/>
    <lineage>
        <taxon>Eukaryota</taxon>
        <taxon>Metazoa</taxon>
        <taxon>Ecdysozoa</taxon>
        <taxon>Nematoda</taxon>
        <taxon>Chromadorea</taxon>
        <taxon>Rhabditida</taxon>
        <taxon>Tylenchina</taxon>
        <taxon>Panagrolaimomorpha</taxon>
        <taxon>Strongyloidoidea</taxon>
        <taxon>Steinernematidae</taxon>
        <taxon>Steinernema</taxon>
    </lineage>
</organism>
<evidence type="ECO:0000313" key="3">
    <source>
        <dbReference type="WBParaSite" id="L893_g21314.t1"/>
    </source>
</evidence>
<feature type="compositionally biased region" description="Polar residues" evidence="1">
    <location>
        <begin position="44"/>
        <end position="59"/>
    </location>
</feature>
<dbReference type="WBParaSite" id="L893_g21314.t1">
    <property type="protein sequence ID" value="L893_g21314.t1"/>
    <property type="gene ID" value="L893_g21314"/>
</dbReference>
<proteinExistence type="predicted"/>
<keyword evidence="2" id="KW-1185">Reference proteome</keyword>
<name>A0A1I7YZH9_9BILA</name>
<dbReference type="Proteomes" id="UP000095287">
    <property type="component" value="Unplaced"/>
</dbReference>
<sequence length="79" mass="8452">MFATGGGVKIPNPCPLIPVPLTPVSYEVCSTSSTRAPSAANEPRQWNSSRQTQFRSSRPTLIDTDRAAAVICSVRTSSE</sequence>
<dbReference type="AlphaFoldDB" id="A0A1I7YZH9"/>